<evidence type="ECO:0000313" key="1">
    <source>
        <dbReference type="EMBL" id="SEW51870.1"/>
    </source>
</evidence>
<name>A0A1I0S7S5_9BACT</name>
<accession>A0A1I0S7S5</accession>
<reference evidence="2" key="1">
    <citation type="submission" date="2016-10" db="EMBL/GenBank/DDBJ databases">
        <authorList>
            <person name="Varghese N."/>
            <person name="Submissions S."/>
        </authorList>
    </citation>
    <scope>NUCLEOTIDE SEQUENCE [LARGE SCALE GENOMIC DNA]</scope>
    <source>
        <strain evidence="2">DSM 3695</strain>
    </source>
</reference>
<evidence type="ECO:0000313" key="2">
    <source>
        <dbReference type="Proteomes" id="UP000199310"/>
    </source>
</evidence>
<gene>
    <name evidence="1" type="ORF">SAMN04488122_4552</name>
</gene>
<sequence length="135" mass="16165">MYITLLDVKNEKEYPIEGITYQYLYSVFFLLEYEFDLYLEIDKPVSFSGRMLDLLYDRIKEQMCVLINTLYKEPSNKLMSKHPGWFIKFQFDDKKFIVDYTTYAPGKLMYILSSRLDFINSIRMSGEELVIIAKK</sequence>
<protein>
    <submittedName>
        <fullName evidence="1">Uncharacterized protein</fullName>
    </submittedName>
</protein>
<dbReference type="EMBL" id="FOJG01000002">
    <property type="protein sequence ID" value="SEW51870.1"/>
    <property type="molecule type" value="Genomic_DNA"/>
</dbReference>
<dbReference type="Proteomes" id="UP000199310">
    <property type="component" value="Unassembled WGS sequence"/>
</dbReference>
<organism evidence="1 2">
    <name type="scientific">Chitinophaga arvensicola</name>
    <dbReference type="NCBI Taxonomy" id="29529"/>
    <lineage>
        <taxon>Bacteria</taxon>
        <taxon>Pseudomonadati</taxon>
        <taxon>Bacteroidota</taxon>
        <taxon>Chitinophagia</taxon>
        <taxon>Chitinophagales</taxon>
        <taxon>Chitinophagaceae</taxon>
        <taxon>Chitinophaga</taxon>
    </lineage>
</organism>
<dbReference type="AlphaFoldDB" id="A0A1I0S7S5"/>
<keyword evidence="2" id="KW-1185">Reference proteome</keyword>
<dbReference type="RefSeq" id="WP_089898325.1">
    <property type="nucleotide sequence ID" value="NZ_FOJG01000002.1"/>
</dbReference>
<proteinExistence type="predicted"/>